<dbReference type="InterPro" id="IPR009078">
    <property type="entry name" value="Ferritin-like_SF"/>
</dbReference>
<comment type="subcellular location">
    <subcellularLocation>
        <location evidence="4">Encapsulin nanocompartment</location>
    </subcellularLocation>
</comment>
<keyword evidence="2" id="KW-0479">Metal-binding</keyword>
<reference evidence="7 8" key="1">
    <citation type="submission" date="2020-11" db="EMBL/GenBank/DDBJ databases">
        <title>Arthrobacter antarcticus sp. nov., isolated from Antarctic Soil.</title>
        <authorList>
            <person name="Li J."/>
        </authorList>
    </citation>
    <scope>NUCLEOTIDE SEQUENCE [LARGE SCALE GENOMIC DNA]</scope>
    <source>
        <strain evidence="7 8">Z1-20</strain>
    </source>
</reference>
<keyword evidence="5" id="KW-1284">Encapsulin nanocompartment</keyword>
<proteinExistence type="predicted"/>
<keyword evidence="3" id="KW-0408">Iron</keyword>
<evidence type="ECO:0000256" key="6">
    <source>
        <dbReference type="SAM" id="MobiDB-lite"/>
    </source>
</evidence>
<name>A0A931CNS8_9MICC</name>
<accession>A0A931CNS8</accession>
<dbReference type="SUPFAM" id="SSF47240">
    <property type="entry name" value="Ferritin-like"/>
    <property type="match status" value="1"/>
</dbReference>
<dbReference type="GO" id="GO:0140737">
    <property type="term" value="C:encapsulin nanocompartment"/>
    <property type="evidence" value="ECO:0007669"/>
    <property type="project" value="UniProtKB-SubCell"/>
</dbReference>
<evidence type="ECO:0000256" key="2">
    <source>
        <dbReference type="ARBA" id="ARBA00022723"/>
    </source>
</evidence>
<gene>
    <name evidence="7" type="ORF">IV500_09380</name>
</gene>
<evidence type="ECO:0000256" key="1">
    <source>
        <dbReference type="ARBA" id="ARBA00022434"/>
    </source>
</evidence>
<feature type="region of interest" description="Disordered" evidence="6">
    <location>
        <begin position="97"/>
        <end position="142"/>
    </location>
</feature>
<evidence type="ECO:0000256" key="3">
    <source>
        <dbReference type="ARBA" id="ARBA00023004"/>
    </source>
</evidence>
<dbReference type="InterPro" id="IPR054581">
    <property type="entry name" value="EncFtn-like"/>
</dbReference>
<dbReference type="Gene3D" id="6.10.140.1960">
    <property type="match status" value="1"/>
</dbReference>
<sequence length="142" mass="15309">MGFDQYHEPPEELSAQTRTFARMCANLTEEAEAIGWYEQRISVEPDPASRAIMNNSLGEEFKHFSMELEYLFRAKPEWRETARGILFQGGDIVENGEASEAAVDSGTSPTAGSPAAEADSSLGIGSLRGSTLTGSTRKGSAS</sequence>
<organism evidence="7 8">
    <name type="scientific">Arthrobacter terrae</name>
    <dbReference type="NCBI Taxonomy" id="2935737"/>
    <lineage>
        <taxon>Bacteria</taxon>
        <taxon>Bacillati</taxon>
        <taxon>Actinomycetota</taxon>
        <taxon>Actinomycetes</taxon>
        <taxon>Micrococcales</taxon>
        <taxon>Micrococcaceae</taxon>
        <taxon>Arthrobacter</taxon>
    </lineage>
</organism>
<evidence type="ECO:0000313" key="8">
    <source>
        <dbReference type="Proteomes" id="UP000655366"/>
    </source>
</evidence>
<evidence type="ECO:0000256" key="5">
    <source>
        <dbReference type="ARBA" id="ARBA00033787"/>
    </source>
</evidence>
<dbReference type="EMBL" id="JADNYM010000010">
    <property type="protein sequence ID" value="MBG0739595.1"/>
    <property type="molecule type" value="Genomic_DNA"/>
</dbReference>
<dbReference type="Pfam" id="PF22277">
    <property type="entry name" value="EncFtn-like"/>
    <property type="match status" value="1"/>
</dbReference>
<comment type="caution">
    <text evidence="7">The sequence shown here is derived from an EMBL/GenBank/DDBJ whole genome shotgun (WGS) entry which is preliminary data.</text>
</comment>
<keyword evidence="1" id="KW-0409">Iron storage</keyword>
<keyword evidence="8" id="KW-1185">Reference proteome</keyword>
<dbReference type="Proteomes" id="UP000655366">
    <property type="component" value="Unassembled WGS sequence"/>
</dbReference>
<dbReference type="GO" id="GO:0046872">
    <property type="term" value="F:metal ion binding"/>
    <property type="evidence" value="ECO:0007669"/>
    <property type="project" value="UniProtKB-KW"/>
</dbReference>
<evidence type="ECO:0000256" key="4">
    <source>
        <dbReference type="ARBA" id="ARBA00033738"/>
    </source>
</evidence>
<dbReference type="GO" id="GO:0006879">
    <property type="term" value="P:intracellular iron ion homeostasis"/>
    <property type="evidence" value="ECO:0007669"/>
    <property type="project" value="UniProtKB-KW"/>
</dbReference>
<protein>
    <submittedName>
        <fullName evidence="7">Uncharacterized protein</fullName>
    </submittedName>
</protein>
<feature type="compositionally biased region" description="Polar residues" evidence="6">
    <location>
        <begin position="128"/>
        <end position="142"/>
    </location>
</feature>
<dbReference type="AlphaFoldDB" id="A0A931CNS8"/>
<evidence type="ECO:0000313" key="7">
    <source>
        <dbReference type="EMBL" id="MBG0739595.1"/>
    </source>
</evidence>